<organism evidence="4 5">
    <name type="scientific">Faecalicatena orotica</name>
    <dbReference type="NCBI Taxonomy" id="1544"/>
    <lineage>
        <taxon>Bacteria</taxon>
        <taxon>Bacillati</taxon>
        <taxon>Bacillota</taxon>
        <taxon>Clostridia</taxon>
        <taxon>Lachnospirales</taxon>
        <taxon>Lachnospiraceae</taxon>
        <taxon>Faecalicatena</taxon>
    </lineage>
</organism>
<dbReference type="InterPro" id="IPR036390">
    <property type="entry name" value="WH_DNA-bd_sf"/>
</dbReference>
<sequence length="307" mass="35501">MKIDRLIGITMYLMNRNVVSAKELAERFEVSIRTIVRDVETLSIAGIPVTSSTGASGGYEILDTFRLDKQITTMEDYLFIITALKGMCSAYDSQKINTTLEKLLAAGHYNDKEQRIFIDFGVVSEGGNIPVFVREIEEAIHNKNIVEFDYTNGSGQKSHRTVEPLALNYRWYAWYLLAYCTCRNDYRFFKLNRLTNLRLTGRTMDSRHGNVPELLEKQWGSDTQRYIPVKLRCKAEERIPIMEYMKGEIIEEHENGDFVIATHVKENERLWLSLLLGFGDSVEVLEPREIIDMLKEKSSQIQNLYKD</sequence>
<dbReference type="RefSeq" id="WP_109732235.1">
    <property type="nucleotide sequence ID" value="NZ_BAAACK010000029.1"/>
</dbReference>
<keyword evidence="1" id="KW-0805">Transcription regulation</keyword>
<dbReference type="InterPro" id="IPR028349">
    <property type="entry name" value="PafC-like"/>
</dbReference>
<dbReference type="InterPro" id="IPR036388">
    <property type="entry name" value="WH-like_DNA-bd_sf"/>
</dbReference>
<accession>A0A2Y9BHG5</accession>
<dbReference type="PROSITE" id="PS52050">
    <property type="entry name" value="WYL"/>
    <property type="match status" value="1"/>
</dbReference>
<dbReference type="GO" id="GO:0003700">
    <property type="term" value="F:DNA-binding transcription factor activity"/>
    <property type="evidence" value="ECO:0007669"/>
    <property type="project" value="InterPro"/>
</dbReference>
<reference evidence="4 5" key="1">
    <citation type="submission" date="2018-05" db="EMBL/GenBank/DDBJ databases">
        <title>The Hungate 1000. A catalogue of reference genomes from the rumen microbiome.</title>
        <authorList>
            <person name="Kelly W."/>
        </authorList>
    </citation>
    <scope>NUCLEOTIDE SEQUENCE [LARGE SCALE GENOMIC DNA]</scope>
    <source>
        <strain evidence="4 5">NLAE-zl-C242</strain>
    </source>
</reference>
<dbReference type="PIRSF" id="PIRSF016838">
    <property type="entry name" value="PafC"/>
    <property type="match status" value="1"/>
</dbReference>
<keyword evidence="4" id="KW-0238">DNA-binding</keyword>
<gene>
    <name evidence="4" type="ORF">A8806_11044</name>
</gene>
<evidence type="ECO:0000256" key="2">
    <source>
        <dbReference type="ARBA" id="ARBA00023163"/>
    </source>
</evidence>
<dbReference type="InterPro" id="IPR001034">
    <property type="entry name" value="DeoR_HTH"/>
</dbReference>
<dbReference type="PANTHER" id="PTHR34580">
    <property type="match status" value="1"/>
</dbReference>
<dbReference type="Gene3D" id="1.10.10.10">
    <property type="entry name" value="Winged helix-like DNA-binding domain superfamily/Winged helix DNA-binding domain"/>
    <property type="match status" value="1"/>
</dbReference>
<comment type="caution">
    <text evidence="4">The sequence shown here is derived from an EMBL/GenBank/DDBJ whole genome shotgun (WGS) entry which is preliminary data.</text>
</comment>
<dbReference type="SMART" id="SM00420">
    <property type="entry name" value="HTH_DEOR"/>
    <property type="match status" value="1"/>
</dbReference>
<dbReference type="GO" id="GO:0003677">
    <property type="term" value="F:DNA binding"/>
    <property type="evidence" value="ECO:0007669"/>
    <property type="project" value="UniProtKB-KW"/>
</dbReference>
<dbReference type="EMBL" id="QGDL01000010">
    <property type="protein sequence ID" value="PWJ27870.1"/>
    <property type="molecule type" value="Genomic_DNA"/>
</dbReference>
<name>A0A2Y9BHG5_9FIRM</name>
<evidence type="ECO:0000259" key="3">
    <source>
        <dbReference type="PROSITE" id="PS51000"/>
    </source>
</evidence>
<evidence type="ECO:0000256" key="1">
    <source>
        <dbReference type="ARBA" id="ARBA00023015"/>
    </source>
</evidence>
<dbReference type="InterPro" id="IPR057727">
    <property type="entry name" value="WCX_dom"/>
</dbReference>
<feature type="domain" description="HTH deoR-type" evidence="3">
    <location>
        <begin position="2"/>
        <end position="57"/>
    </location>
</feature>
<dbReference type="SUPFAM" id="SSF46785">
    <property type="entry name" value="Winged helix' DNA-binding domain"/>
    <property type="match status" value="1"/>
</dbReference>
<dbReference type="Pfam" id="PF13280">
    <property type="entry name" value="WYL"/>
    <property type="match status" value="1"/>
</dbReference>
<dbReference type="AlphaFoldDB" id="A0A2Y9BHG5"/>
<protein>
    <submittedName>
        <fullName evidence="4">Putative DNA-binding transcriptional regulator YafY</fullName>
    </submittedName>
</protein>
<dbReference type="PANTHER" id="PTHR34580:SF1">
    <property type="entry name" value="PROTEIN PAFC"/>
    <property type="match status" value="1"/>
</dbReference>
<dbReference type="InterPro" id="IPR051534">
    <property type="entry name" value="CBASS_pafABC_assoc_protein"/>
</dbReference>
<dbReference type="InterPro" id="IPR026881">
    <property type="entry name" value="WYL_dom"/>
</dbReference>
<proteinExistence type="predicted"/>
<evidence type="ECO:0000313" key="5">
    <source>
        <dbReference type="Proteomes" id="UP000245845"/>
    </source>
</evidence>
<dbReference type="PROSITE" id="PS51000">
    <property type="entry name" value="HTH_DEOR_2"/>
    <property type="match status" value="1"/>
</dbReference>
<dbReference type="Proteomes" id="UP000245845">
    <property type="component" value="Unassembled WGS sequence"/>
</dbReference>
<dbReference type="InterPro" id="IPR013196">
    <property type="entry name" value="HTH_11"/>
</dbReference>
<keyword evidence="2" id="KW-0804">Transcription</keyword>
<dbReference type="Pfam" id="PF25583">
    <property type="entry name" value="WCX"/>
    <property type="match status" value="1"/>
</dbReference>
<evidence type="ECO:0000313" key="4">
    <source>
        <dbReference type="EMBL" id="PWJ27870.1"/>
    </source>
</evidence>
<dbReference type="Pfam" id="PF08279">
    <property type="entry name" value="HTH_11"/>
    <property type="match status" value="1"/>
</dbReference>
<dbReference type="OrthoDB" id="9815009at2"/>
<keyword evidence="5" id="KW-1185">Reference proteome</keyword>